<proteinExistence type="predicted"/>
<evidence type="ECO:0000313" key="6">
    <source>
        <dbReference type="EMBL" id="KAJ3200424.1"/>
    </source>
</evidence>
<dbReference type="GO" id="GO:0003677">
    <property type="term" value="F:DNA binding"/>
    <property type="evidence" value="ECO:0007669"/>
    <property type="project" value="UniProtKB-UniRule"/>
</dbReference>
<name>A0AAD5XWH4_9FUNG</name>
<keyword evidence="7" id="KW-1185">Reference proteome</keyword>
<feature type="domain" description="Homeobox" evidence="5">
    <location>
        <begin position="220"/>
        <end position="283"/>
    </location>
</feature>
<dbReference type="SUPFAM" id="SSF46689">
    <property type="entry name" value="Homeodomain-like"/>
    <property type="match status" value="1"/>
</dbReference>
<dbReference type="InterPro" id="IPR008422">
    <property type="entry name" value="KN_HD"/>
</dbReference>
<dbReference type="InterPro" id="IPR050224">
    <property type="entry name" value="TALE_homeobox"/>
</dbReference>
<dbReference type="SMART" id="SM00389">
    <property type="entry name" value="HOX"/>
    <property type="match status" value="1"/>
</dbReference>
<comment type="caution">
    <text evidence="6">The sequence shown here is derived from an EMBL/GenBank/DDBJ whole genome shotgun (WGS) entry which is preliminary data.</text>
</comment>
<dbReference type="InterPro" id="IPR001356">
    <property type="entry name" value="HD"/>
</dbReference>
<reference evidence="6" key="1">
    <citation type="submission" date="2020-05" db="EMBL/GenBank/DDBJ databases">
        <title>Phylogenomic resolution of chytrid fungi.</title>
        <authorList>
            <person name="Stajich J.E."/>
            <person name="Amses K."/>
            <person name="Simmons R."/>
            <person name="Seto K."/>
            <person name="Myers J."/>
            <person name="Bonds A."/>
            <person name="Quandt C.A."/>
            <person name="Barry K."/>
            <person name="Liu P."/>
            <person name="Grigoriev I."/>
            <person name="Longcore J.E."/>
            <person name="James T.Y."/>
        </authorList>
    </citation>
    <scope>NUCLEOTIDE SEQUENCE</scope>
    <source>
        <strain evidence="6">JEL0476</strain>
    </source>
</reference>
<evidence type="ECO:0000256" key="3">
    <source>
        <dbReference type="ARBA" id="ARBA00023242"/>
    </source>
</evidence>
<dbReference type="PROSITE" id="PS50071">
    <property type="entry name" value="HOMEOBOX_2"/>
    <property type="match status" value="1"/>
</dbReference>
<dbReference type="CDD" id="cd00086">
    <property type="entry name" value="homeodomain"/>
    <property type="match status" value="1"/>
</dbReference>
<dbReference type="PANTHER" id="PTHR11850">
    <property type="entry name" value="HOMEOBOX PROTEIN TRANSCRIPTION FACTORS"/>
    <property type="match status" value="1"/>
</dbReference>
<accession>A0AAD5XWH4</accession>
<keyword evidence="2 4" id="KW-0371">Homeobox</keyword>
<dbReference type="GO" id="GO:0005634">
    <property type="term" value="C:nucleus"/>
    <property type="evidence" value="ECO:0007669"/>
    <property type="project" value="UniProtKB-SubCell"/>
</dbReference>
<dbReference type="Proteomes" id="UP001211065">
    <property type="component" value="Unassembled WGS sequence"/>
</dbReference>
<evidence type="ECO:0000256" key="1">
    <source>
        <dbReference type="ARBA" id="ARBA00023125"/>
    </source>
</evidence>
<evidence type="ECO:0000256" key="2">
    <source>
        <dbReference type="ARBA" id="ARBA00023155"/>
    </source>
</evidence>
<feature type="DNA-binding region" description="Homeobox" evidence="4">
    <location>
        <begin position="222"/>
        <end position="284"/>
    </location>
</feature>
<gene>
    <name evidence="6" type="ORF">HK099_002688</name>
</gene>
<comment type="subcellular location">
    <subcellularLocation>
        <location evidence="4">Nucleus</location>
    </subcellularLocation>
</comment>
<keyword evidence="3 4" id="KW-0539">Nucleus</keyword>
<dbReference type="EMBL" id="JADGJW010001909">
    <property type="protein sequence ID" value="KAJ3200424.1"/>
    <property type="molecule type" value="Genomic_DNA"/>
</dbReference>
<feature type="non-terminal residue" evidence="6">
    <location>
        <position position="300"/>
    </location>
</feature>
<dbReference type="GO" id="GO:0006355">
    <property type="term" value="P:regulation of DNA-templated transcription"/>
    <property type="evidence" value="ECO:0007669"/>
    <property type="project" value="InterPro"/>
</dbReference>
<keyword evidence="1 4" id="KW-0238">DNA-binding</keyword>
<dbReference type="InterPro" id="IPR009057">
    <property type="entry name" value="Homeodomain-like_sf"/>
</dbReference>
<evidence type="ECO:0000313" key="7">
    <source>
        <dbReference type="Proteomes" id="UP001211065"/>
    </source>
</evidence>
<dbReference type="Pfam" id="PF05920">
    <property type="entry name" value="Homeobox_KN"/>
    <property type="match status" value="1"/>
</dbReference>
<dbReference type="AlphaFoldDB" id="A0AAD5XWH4"/>
<protein>
    <recommendedName>
        <fullName evidence="5">Homeobox domain-containing protein</fullName>
    </recommendedName>
</protein>
<sequence>IQAIKGIENDQQRLIDYYNSTVVTKSVLQSISNMLEKIMLNLHHYPFILKEIYHNKKDAFDFLLSEIECYTDTDTTFCEVESNFDRNLTDEEGQFTSDEECSFTSAYQTDGEGSFTSAYRTDGEGSFTSAYPSVSRCSTTDSLSESSNSLNTSLNSFSFGNFGSGITNFSDNSSDISTLVDETSNSLTSDTLTKDLIIDESIEKNIKVFCKKKKDHQNSSKKKKNRPNFSEETVGILLEWLFEHKENPYPDLAQKQHLCEKAGIAMVSLNNWFVNARRRYIQNGNESKKIRRLKLSCLKL</sequence>
<dbReference type="Gene3D" id="1.10.10.60">
    <property type="entry name" value="Homeodomain-like"/>
    <property type="match status" value="1"/>
</dbReference>
<organism evidence="6 7">
    <name type="scientific">Clydaea vesicula</name>
    <dbReference type="NCBI Taxonomy" id="447962"/>
    <lineage>
        <taxon>Eukaryota</taxon>
        <taxon>Fungi</taxon>
        <taxon>Fungi incertae sedis</taxon>
        <taxon>Chytridiomycota</taxon>
        <taxon>Chytridiomycota incertae sedis</taxon>
        <taxon>Chytridiomycetes</taxon>
        <taxon>Lobulomycetales</taxon>
        <taxon>Lobulomycetaceae</taxon>
        <taxon>Clydaea</taxon>
    </lineage>
</organism>
<evidence type="ECO:0000259" key="5">
    <source>
        <dbReference type="PROSITE" id="PS50071"/>
    </source>
</evidence>
<evidence type="ECO:0000256" key="4">
    <source>
        <dbReference type="PROSITE-ProRule" id="PRU00108"/>
    </source>
</evidence>